<dbReference type="CDD" id="cd17319">
    <property type="entry name" value="MFS_ExuT_GudP_like"/>
    <property type="match status" value="1"/>
</dbReference>
<accession>A0A5E4Y5E1</accession>
<keyword evidence="8" id="KW-1185">Reference proteome</keyword>
<evidence type="ECO:0000256" key="4">
    <source>
        <dbReference type="ARBA" id="ARBA00023136"/>
    </source>
</evidence>
<feature type="transmembrane region" description="Helical" evidence="5">
    <location>
        <begin position="19"/>
        <end position="43"/>
    </location>
</feature>
<dbReference type="GO" id="GO:0016020">
    <property type="term" value="C:membrane"/>
    <property type="evidence" value="ECO:0007669"/>
    <property type="project" value="UniProtKB-SubCell"/>
</dbReference>
<feature type="transmembrane region" description="Helical" evidence="5">
    <location>
        <begin position="247"/>
        <end position="268"/>
    </location>
</feature>
<feature type="transmembrane region" description="Helical" evidence="5">
    <location>
        <begin position="378"/>
        <end position="399"/>
    </location>
</feature>
<protein>
    <submittedName>
        <fullName evidence="7">Hexuronate transporter</fullName>
    </submittedName>
</protein>
<dbReference type="SUPFAM" id="SSF103473">
    <property type="entry name" value="MFS general substrate transporter"/>
    <property type="match status" value="1"/>
</dbReference>
<evidence type="ECO:0000259" key="6">
    <source>
        <dbReference type="PROSITE" id="PS50850"/>
    </source>
</evidence>
<dbReference type="InterPro" id="IPR020846">
    <property type="entry name" value="MFS_dom"/>
</dbReference>
<sequence>MLSNEVVVMPAKRPTRQRYVLAAILLAVLFFSYIDRVNVSILVVDPEFLAAMGIANDAVRKGLLMTVFLTAYGIGNVVLSPIGDKIGARKGMALSILFWAFSLLIGGVATAFMTMLVSRMILGMSEGLHFPLQNKYVKDWFPVSERGKANSVWQAGLSVAPALAMPVFTFIVHTSGWRSSFFILSALGLIPLALVWFMTTDTPREHKKVNALELAHIESSLQAENGSLENRGSFTEGIRSFARNYRFWLLVAYYSLHVSVFWGALTWLPTYLKEAKGFSWSAMGALSSLPWIMALATKIAAGYVCDRTGHRASLIFASMVVVSVGVFFGATLSDPLVSTILLSFGIGALGFALPPIWTMLQDIVPSNAISVGAGVMNGVANGLSALAPMVIGFVIHMTGSYADGLYSLVCCSVLAACIMLIMMIKGTQRVLQQPAQ</sequence>
<dbReference type="GO" id="GO:0022857">
    <property type="term" value="F:transmembrane transporter activity"/>
    <property type="evidence" value="ECO:0007669"/>
    <property type="project" value="InterPro"/>
</dbReference>
<dbReference type="Pfam" id="PF07690">
    <property type="entry name" value="MFS_1"/>
    <property type="match status" value="1"/>
</dbReference>
<feature type="transmembrane region" description="Helical" evidence="5">
    <location>
        <begin position="63"/>
        <end position="82"/>
    </location>
</feature>
<feature type="transmembrane region" description="Helical" evidence="5">
    <location>
        <begin position="280"/>
        <end position="300"/>
    </location>
</feature>
<evidence type="ECO:0000256" key="5">
    <source>
        <dbReference type="SAM" id="Phobius"/>
    </source>
</evidence>
<dbReference type="PANTHER" id="PTHR11662:SF399">
    <property type="entry name" value="FI19708P1-RELATED"/>
    <property type="match status" value="1"/>
</dbReference>
<name>A0A5E4Y5E1_9BURK</name>
<feature type="transmembrane region" description="Helical" evidence="5">
    <location>
        <begin position="312"/>
        <end position="330"/>
    </location>
</feature>
<dbReference type="InterPro" id="IPR011701">
    <property type="entry name" value="MFS"/>
</dbReference>
<dbReference type="Gene3D" id="1.20.1250.20">
    <property type="entry name" value="MFS general substrate transporter like domains"/>
    <property type="match status" value="2"/>
</dbReference>
<evidence type="ECO:0000313" key="8">
    <source>
        <dbReference type="Proteomes" id="UP000414233"/>
    </source>
</evidence>
<dbReference type="PROSITE" id="PS50850">
    <property type="entry name" value="MFS"/>
    <property type="match status" value="1"/>
</dbReference>
<feature type="transmembrane region" description="Helical" evidence="5">
    <location>
        <begin position="336"/>
        <end position="357"/>
    </location>
</feature>
<dbReference type="AlphaFoldDB" id="A0A5E4Y5E1"/>
<keyword evidence="3 5" id="KW-1133">Transmembrane helix</keyword>
<evidence type="ECO:0000256" key="1">
    <source>
        <dbReference type="ARBA" id="ARBA00004141"/>
    </source>
</evidence>
<reference evidence="7 8" key="1">
    <citation type="submission" date="2019-08" db="EMBL/GenBank/DDBJ databases">
        <authorList>
            <person name="Peeters C."/>
        </authorList>
    </citation>
    <scope>NUCLEOTIDE SEQUENCE [LARGE SCALE GENOMIC DNA]</scope>
    <source>
        <strain evidence="7 8">LMG 30175</strain>
    </source>
</reference>
<feature type="domain" description="Major facilitator superfamily (MFS) profile" evidence="6">
    <location>
        <begin position="21"/>
        <end position="428"/>
    </location>
</feature>
<evidence type="ECO:0000256" key="3">
    <source>
        <dbReference type="ARBA" id="ARBA00022989"/>
    </source>
</evidence>
<dbReference type="OrthoDB" id="9085252at2"/>
<keyword evidence="2 5" id="KW-0812">Transmembrane</keyword>
<evidence type="ECO:0000313" key="7">
    <source>
        <dbReference type="EMBL" id="VVE43820.1"/>
    </source>
</evidence>
<dbReference type="InterPro" id="IPR050382">
    <property type="entry name" value="MFS_Na/Anion_cotransporter"/>
</dbReference>
<feature type="transmembrane region" description="Helical" evidence="5">
    <location>
        <begin position="180"/>
        <end position="198"/>
    </location>
</feature>
<dbReference type="InterPro" id="IPR036259">
    <property type="entry name" value="MFS_trans_sf"/>
</dbReference>
<gene>
    <name evidence="7" type="ORF">PTE30175_04198</name>
</gene>
<keyword evidence="4 5" id="KW-0472">Membrane</keyword>
<dbReference type="RefSeq" id="WP_150698991.1">
    <property type="nucleotide sequence ID" value="NZ_CABPRZ010000021.1"/>
</dbReference>
<proteinExistence type="predicted"/>
<organism evidence="7 8">
    <name type="scientific">Pandoraea terrae</name>
    <dbReference type="NCBI Taxonomy" id="1537710"/>
    <lineage>
        <taxon>Bacteria</taxon>
        <taxon>Pseudomonadati</taxon>
        <taxon>Pseudomonadota</taxon>
        <taxon>Betaproteobacteria</taxon>
        <taxon>Burkholderiales</taxon>
        <taxon>Burkholderiaceae</taxon>
        <taxon>Pandoraea</taxon>
    </lineage>
</organism>
<dbReference type="Proteomes" id="UP000414233">
    <property type="component" value="Unassembled WGS sequence"/>
</dbReference>
<feature type="transmembrane region" description="Helical" evidence="5">
    <location>
        <begin position="405"/>
        <end position="424"/>
    </location>
</feature>
<dbReference type="PANTHER" id="PTHR11662">
    <property type="entry name" value="SOLUTE CARRIER FAMILY 17"/>
    <property type="match status" value="1"/>
</dbReference>
<dbReference type="EMBL" id="CABPRZ010000021">
    <property type="protein sequence ID" value="VVE43820.1"/>
    <property type="molecule type" value="Genomic_DNA"/>
</dbReference>
<feature type="transmembrane region" description="Helical" evidence="5">
    <location>
        <begin position="94"/>
        <end position="122"/>
    </location>
</feature>
<evidence type="ECO:0000256" key="2">
    <source>
        <dbReference type="ARBA" id="ARBA00022692"/>
    </source>
</evidence>
<comment type="subcellular location">
    <subcellularLocation>
        <location evidence="1">Membrane</location>
        <topology evidence="1">Multi-pass membrane protein</topology>
    </subcellularLocation>
</comment>